<gene>
    <name evidence="2" type="ORF">SAMN05444955_102103</name>
</gene>
<protein>
    <submittedName>
        <fullName evidence="2">N-acetylglutamate synthase, GNAT family</fullName>
    </submittedName>
</protein>
<reference evidence="2 3" key="1">
    <citation type="submission" date="2016-10" db="EMBL/GenBank/DDBJ databases">
        <authorList>
            <person name="de Groot N.N."/>
        </authorList>
    </citation>
    <scope>NUCLEOTIDE SEQUENCE [LARGE SCALE GENOMIC DNA]</scope>
    <source>
        <strain evidence="2 3">DSM 46701</strain>
    </source>
</reference>
<dbReference type="Proteomes" id="UP000199695">
    <property type="component" value="Unassembled WGS sequence"/>
</dbReference>
<dbReference type="GO" id="GO:0016747">
    <property type="term" value="F:acyltransferase activity, transferring groups other than amino-acyl groups"/>
    <property type="evidence" value="ECO:0007669"/>
    <property type="project" value="InterPro"/>
</dbReference>
<dbReference type="InterPro" id="IPR016181">
    <property type="entry name" value="Acyl_CoA_acyltransferase"/>
</dbReference>
<feature type="domain" description="N-acetyltransferase" evidence="1">
    <location>
        <begin position="2"/>
        <end position="135"/>
    </location>
</feature>
<sequence>MFVIRRAAERDLFQMRRLLNETGLNDHGMEDHLRHFFVVERPGGEEEPPEIVGAIGMEVYHPFGLLRSFVLKRASWNPAIGVKLIHILLSYAAQLKLTHVYLLAGTTTSFFEQMGFSVIPFADIPEDIQESEHMERCASKGTPMVYACFPNDPH</sequence>
<organism evidence="2 3">
    <name type="scientific">Lihuaxuella thermophila</name>
    <dbReference type="NCBI Taxonomy" id="1173111"/>
    <lineage>
        <taxon>Bacteria</taxon>
        <taxon>Bacillati</taxon>
        <taxon>Bacillota</taxon>
        <taxon>Bacilli</taxon>
        <taxon>Bacillales</taxon>
        <taxon>Thermoactinomycetaceae</taxon>
        <taxon>Lihuaxuella</taxon>
    </lineage>
</organism>
<dbReference type="InterPro" id="IPR000182">
    <property type="entry name" value="GNAT_dom"/>
</dbReference>
<dbReference type="EMBL" id="FOCQ01000002">
    <property type="protein sequence ID" value="SEM80294.1"/>
    <property type="molecule type" value="Genomic_DNA"/>
</dbReference>
<dbReference type="Gene3D" id="3.40.630.30">
    <property type="match status" value="1"/>
</dbReference>
<dbReference type="PROSITE" id="PS51186">
    <property type="entry name" value="GNAT"/>
    <property type="match status" value="1"/>
</dbReference>
<dbReference type="SUPFAM" id="SSF55729">
    <property type="entry name" value="Acyl-CoA N-acyltransferases (Nat)"/>
    <property type="match status" value="1"/>
</dbReference>
<dbReference type="AlphaFoldDB" id="A0A1H8BDV8"/>
<dbReference type="OrthoDB" id="2678531at2"/>
<evidence type="ECO:0000259" key="1">
    <source>
        <dbReference type="PROSITE" id="PS51186"/>
    </source>
</evidence>
<evidence type="ECO:0000313" key="2">
    <source>
        <dbReference type="EMBL" id="SEM80294.1"/>
    </source>
</evidence>
<name>A0A1H8BDV8_9BACL</name>
<dbReference type="STRING" id="1173111.SAMN05444955_102103"/>
<dbReference type="RefSeq" id="WP_089964969.1">
    <property type="nucleotide sequence ID" value="NZ_FOCQ01000002.1"/>
</dbReference>
<keyword evidence="3" id="KW-1185">Reference proteome</keyword>
<accession>A0A1H8BDV8</accession>
<proteinExistence type="predicted"/>
<evidence type="ECO:0000313" key="3">
    <source>
        <dbReference type="Proteomes" id="UP000199695"/>
    </source>
</evidence>